<reference evidence="2 3" key="1">
    <citation type="journal article" date="2013" name="BMC Genomics">
        <title>The miniature genome of a carnivorous plant Genlisea aurea contains a low number of genes and short non-coding sequences.</title>
        <authorList>
            <person name="Leushkin E.V."/>
            <person name="Sutormin R.A."/>
            <person name="Nabieva E.R."/>
            <person name="Penin A.A."/>
            <person name="Kondrashov A.S."/>
            <person name="Logacheva M.D."/>
        </authorList>
    </citation>
    <scope>NUCLEOTIDE SEQUENCE [LARGE SCALE GENOMIC DNA]</scope>
</reference>
<dbReference type="Pfam" id="PF01575">
    <property type="entry name" value="MaoC_dehydratas"/>
    <property type="match status" value="1"/>
</dbReference>
<sequence>MRRPSFRVFFNPRRLFCRPSPELLKTGDTLKQSKIFTSSDIDEYSKLSGDFNLLHFDLECAKNAGFHDIPVPGMLVATLFPRIIASHFPGAVYAKQTLEFKSPVFVDECIVGAVQASGIRRARNDRFLAKFDTECVKDGSGIVVISGEAIAILPSLALK</sequence>
<evidence type="ECO:0000313" key="2">
    <source>
        <dbReference type="EMBL" id="EPS72153.1"/>
    </source>
</evidence>
<organism evidence="2 3">
    <name type="scientific">Genlisea aurea</name>
    <dbReference type="NCBI Taxonomy" id="192259"/>
    <lineage>
        <taxon>Eukaryota</taxon>
        <taxon>Viridiplantae</taxon>
        <taxon>Streptophyta</taxon>
        <taxon>Embryophyta</taxon>
        <taxon>Tracheophyta</taxon>
        <taxon>Spermatophyta</taxon>
        <taxon>Magnoliopsida</taxon>
        <taxon>eudicotyledons</taxon>
        <taxon>Gunneridae</taxon>
        <taxon>Pentapetalae</taxon>
        <taxon>asterids</taxon>
        <taxon>lamiids</taxon>
        <taxon>Lamiales</taxon>
        <taxon>Lentibulariaceae</taxon>
        <taxon>Genlisea</taxon>
    </lineage>
</organism>
<dbReference type="InterPro" id="IPR029069">
    <property type="entry name" value="HotDog_dom_sf"/>
</dbReference>
<dbReference type="CDD" id="cd03449">
    <property type="entry name" value="R_hydratase"/>
    <property type="match status" value="1"/>
</dbReference>
<dbReference type="InterPro" id="IPR002539">
    <property type="entry name" value="MaoC-like_dom"/>
</dbReference>
<dbReference type="GO" id="GO:0006633">
    <property type="term" value="P:fatty acid biosynthetic process"/>
    <property type="evidence" value="ECO:0007669"/>
    <property type="project" value="TreeGrafter"/>
</dbReference>
<dbReference type="Gene3D" id="3.10.129.10">
    <property type="entry name" value="Hotdog Thioesterase"/>
    <property type="match status" value="1"/>
</dbReference>
<dbReference type="AlphaFoldDB" id="S8E8G9"/>
<accession>S8E8G9</accession>
<evidence type="ECO:0000313" key="3">
    <source>
        <dbReference type="Proteomes" id="UP000015453"/>
    </source>
</evidence>
<feature type="domain" description="MaoC-like" evidence="1">
    <location>
        <begin position="33"/>
        <end position="125"/>
    </location>
</feature>
<dbReference type="GO" id="GO:0005739">
    <property type="term" value="C:mitochondrion"/>
    <property type="evidence" value="ECO:0007669"/>
    <property type="project" value="TreeGrafter"/>
</dbReference>
<dbReference type="InterPro" id="IPR050965">
    <property type="entry name" value="UPF0336/Enoyl-CoA_hydratase"/>
</dbReference>
<dbReference type="PANTHER" id="PTHR43437">
    <property type="entry name" value="HYDROXYACYL-THIOESTER DEHYDRATASE TYPE 2, MITOCHONDRIAL-RELATED"/>
    <property type="match status" value="1"/>
</dbReference>
<name>S8E8G9_9LAMI</name>
<protein>
    <recommendedName>
        <fullName evidence="1">MaoC-like domain-containing protein</fullName>
    </recommendedName>
</protein>
<evidence type="ECO:0000259" key="1">
    <source>
        <dbReference type="Pfam" id="PF01575"/>
    </source>
</evidence>
<dbReference type="GO" id="GO:0019171">
    <property type="term" value="F:(3R)-hydroxyacyl-[acyl-carrier-protein] dehydratase activity"/>
    <property type="evidence" value="ECO:0007669"/>
    <property type="project" value="TreeGrafter"/>
</dbReference>
<proteinExistence type="predicted"/>
<keyword evidence="3" id="KW-1185">Reference proteome</keyword>
<dbReference type="OrthoDB" id="3592703at2759"/>
<dbReference type="PANTHER" id="PTHR43437:SF3">
    <property type="entry name" value="HYDROXYACYL-THIOESTER DEHYDRATASE TYPE 2, MITOCHONDRIAL"/>
    <property type="match status" value="1"/>
</dbReference>
<comment type="caution">
    <text evidence="2">The sequence shown here is derived from an EMBL/GenBank/DDBJ whole genome shotgun (WGS) entry which is preliminary data.</text>
</comment>
<gene>
    <name evidence="2" type="ORF">M569_02608</name>
</gene>
<dbReference type="EMBL" id="AUSU01000950">
    <property type="protein sequence ID" value="EPS72153.1"/>
    <property type="molecule type" value="Genomic_DNA"/>
</dbReference>
<dbReference type="SUPFAM" id="SSF54637">
    <property type="entry name" value="Thioesterase/thiol ester dehydrase-isomerase"/>
    <property type="match status" value="1"/>
</dbReference>
<dbReference type="Proteomes" id="UP000015453">
    <property type="component" value="Unassembled WGS sequence"/>
</dbReference>